<dbReference type="PROSITE" id="PS50075">
    <property type="entry name" value="CARRIER"/>
    <property type="match status" value="1"/>
</dbReference>
<dbReference type="InterPro" id="IPR036736">
    <property type="entry name" value="ACP-like_sf"/>
</dbReference>
<dbReference type="Gene3D" id="1.10.1200.10">
    <property type="entry name" value="ACP-like"/>
    <property type="match status" value="1"/>
</dbReference>
<keyword evidence="4" id="KW-1185">Reference proteome</keyword>
<organism evidence="3 4">
    <name type="scientific">Streptomyces ortus</name>
    <dbReference type="NCBI Taxonomy" id="2867268"/>
    <lineage>
        <taxon>Bacteria</taxon>
        <taxon>Bacillati</taxon>
        <taxon>Actinomycetota</taxon>
        <taxon>Actinomycetes</taxon>
        <taxon>Kitasatosporales</taxon>
        <taxon>Streptomycetaceae</taxon>
        <taxon>Streptomyces</taxon>
    </lineage>
</organism>
<gene>
    <name evidence="3" type="ORF">K3769_33735</name>
</gene>
<evidence type="ECO:0000259" key="2">
    <source>
        <dbReference type="PROSITE" id="PS50075"/>
    </source>
</evidence>
<feature type="region of interest" description="Disordered" evidence="1">
    <location>
        <begin position="80"/>
        <end position="99"/>
    </location>
</feature>
<dbReference type="Proteomes" id="UP001165590">
    <property type="component" value="Unassembled WGS sequence"/>
</dbReference>
<feature type="domain" description="Carrier" evidence="2">
    <location>
        <begin position="2"/>
        <end position="80"/>
    </location>
</feature>
<reference evidence="3" key="1">
    <citation type="journal article" date="2022" name="bioRxiv">
        <title>Discovery and biosynthetic assessment of Streptomyces ortus sp nov. isolated from a deep-sea sponge.</title>
        <authorList>
            <person name="Williams S.E."/>
        </authorList>
    </citation>
    <scope>NUCLEOTIDE SEQUENCE</scope>
    <source>
        <strain evidence="3">A15ISP2-DRY2</strain>
    </source>
</reference>
<evidence type="ECO:0000313" key="3">
    <source>
        <dbReference type="EMBL" id="MCX4237648.1"/>
    </source>
</evidence>
<dbReference type="SUPFAM" id="SSF47336">
    <property type="entry name" value="ACP-like"/>
    <property type="match status" value="1"/>
</dbReference>
<protein>
    <submittedName>
        <fullName evidence="3">Acyl carrier protein</fullName>
    </submittedName>
</protein>
<evidence type="ECO:0000313" key="4">
    <source>
        <dbReference type="Proteomes" id="UP001165590"/>
    </source>
</evidence>
<evidence type="ECO:0000256" key="1">
    <source>
        <dbReference type="SAM" id="MobiDB-lite"/>
    </source>
</evidence>
<dbReference type="InterPro" id="IPR009081">
    <property type="entry name" value="PP-bd_ACP"/>
</dbReference>
<dbReference type="EMBL" id="JAIFZO010000002">
    <property type="protein sequence ID" value="MCX4237648.1"/>
    <property type="molecule type" value="Genomic_DNA"/>
</dbReference>
<sequence length="99" mass="10910">MNLRHEITHHIVSTYLPDTPAADLEPSLDLFDTGVVNSLQLLELIGWLRERYRLPVEDLDLSLQSFRSVAAIQDFIETNTPTSATRATSATGTTGGETP</sequence>
<dbReference type="Pfam" id="PF00550">
    <property type="entry name" value="PP-binding"/>
    <property type="match status" value="1"/>
</dbReference>
<accession>A0ABT3VD83</accession>
<feature type="compositionally biased region" description="Low complexity" evidence="1">
    <location>
        <begin position="80"/>
        <end position="92"/>
    </location>
</feature>
<comment type="caution">
    <text evidence="3">The sequence shown here is derived from an EMBL/GenBank/DDBJ whole genome shotgun (WGS) entry which is preliminary data.</text>
</comment>
<dbReference type="RefSeq" id="WP_267030032.1">
    <property type="nucleotide sequence ID" value="NZ_JAIFZO010000002.1"/>
</dbReference>
<proteinExistence type="predicted"/>
<name>A0ABT3VD83_9ACTN</name>